<reference evidence="1" key="1">
    <citation type="submission" date="2014-09" db="EMBL/GenBank/DDBJ databases">
        <authorList>
            <person name="Magalhaes I.L.F."/>
            <person name="Oliveira U."/>
            <person name="Santos F.R."/>
            <person name="Vidigal T.H.D.A."/>
            <person name="Brescovit A.D."/>
            <person name="Santos A.J."/>
        </authorList>
    </citation>
    <scope>NUCLEOTIDE SEQUENCE</scope>
    <source>
        <tissue evidence="1">Shoot tissue taken approximately 20 cm above the soil surface</tissue>
    </source>
</reference>
<reference evidence="1" key="2">
    <citation type="journal article" date="2015" name="Data Brief">
        <title>Shoot transcriptome of the giant reed, Arundo donax.</title>
        <authorList>
            <person name="Barrero R.A."/>
            <person name="Guerrero F.D."/>
            <person name="Moolhuijzen P."/>
            <person name="Goolsby J.A."/>
            <person name="Tidwell J."/>
            <person name="Bellgard S.E."/>
            <person name="Bellgard M.I."/>
        </authorList>
    </citation>
    <scope>NUCLEOTIDE SEQUENCE</scope>
    <source>
        <tissue evidence="1">Shoot tissue taken approximately 20 cm above the soil surface</tissue>
    </source>
</reference>
<protein>
    <submittedName>
        <fullName evidence="1">Uncharacterized protein</fullName>
    </submittedName>
</protein>
<sequence length="33" mass="3832">MINSPHCAHCCLCISNQFIVLRLHRYMAQLLVC</sequence>
<name>A0A0A9HP83_ARUDO</name>
<proteinExistence type="predicted"/>
<evidence type="ECO:0000313" key="1">
    <source>
        <dbReference type="EMBL" id="JAE38542.1"/>
    </source>
</evidence>
<dbReference type="AlphaFoldDB" id="A0A0A9HP83"/>
<dbReference type="EMBL" id="GBRH01159354">
    <property type="protein sequence ID" value="JAE38542.1"/>
    <property type="molecule type" value="Transcribed_RNA"/>
</dbReference>
<organism evidence="1">
    <name type="scientific">Arundo donax</name>
    <name type="common">Giant reed</name>
    <name type="synonym">Donax arundinaceus</name>
    <dbReference type="NCBI Taxonomy" id="35708"/>
    <lineage>
        <taxon>Eukaryota</taxon>
        <taxon>Viridiplantae</taxon>
        <taxon>Streptophyta</taxon>
        <taxon>Embryophyta</taxon>
        <taxon>Tracheophyta</taxon>
        <taxon>Spermatophyta</taxon>
        <taxon>Magnoliopsida</taxon>
        <taxon>Liliopsida</taxon>
        <taxon>Poales</taxon>
        <taxon>Poaceae</taxon>
        <taxon>PACMAD clade</taxon>
        <taxon>Arundinoideae</taxon>
        <taxon>Arundineae</taxon>
        <taxon>Arundo</taxon>
    </lineage>
</organism>
<accession>A0A0A9HP83</accession>